<dbReference type="AlphaFoldDB" id="A0A6J5ZMD9"/>
<evidence type="ECO:0000256" key="5">
    <source>
        <dbReference type="ARBA" id="ARBA00023136"/>
    </source>
</evidence>
<keyword evidence="4 6" id="KW-1133">Transmembrane helix</keyword>
<sequence>MLLFLLLFPAVIIAALYARRVQTLRGTRRAVPGWRQLCMFAGLVLIVIAVGSPIGSIAGDLFSVHMAEHLLLGDIATLLIVLGLTAPLLAPILQLPGFHRLQIFVNPVVAFVLWALNLYLWHLTFFHEAAVRNELVHVVQHAGFIFFGINIWMALLGPLPKPAWFGTAAQFVYIIAVRLTGAVLGNVLIFGEVFYRVYDPGRADWGVGAGSDQAMAGGLMMLEGSVLTICLLAWLFLRTASQTDERQELVEFARAKGVDLTDARAARAVASGRSDEMRERILAGAVS</sequence>
<keyword evidence="3 6" id="KW-0812">Transmembrane</keyword>
<feature type="transmembrane region" description="Helical" evidence="6">
    <location>
        <begin position="138"/>
        <end position="159"/>
    </location>
</feature>
<evidence type="ECO:0000256" key="6">
    <source>
        <dbReference type="SAM" id="Phobius"/>
    </source>
</evidence>
<evidence type="ECO:0000313" key="7">
    <source>
        <dbReference type="EMBL" id="CAB4340713.1"/>
    </source>
</evidence>
<gene>
    <name evidence="7" type="ORF">UFOPK3547_00549</name>
</gene>
<organism evidence="7">
    <name type="scientific">freshwater metagenome</name>
    <dbReference type="NCBI Taxonomy" id="449393"/>
    <lineage>
        <taxon>unclassified sequences</taxon>
        <taxon>metagenomes</taxon>
        <taxon>ecological metagenomes</taxon>
    </lineage>
</organism>
<accession>A0A6J5ZMD9</accession>
<dbReference type="Pfam" id="PF09678">
    <property type="entry name" value="Caa3_CtaG"/>
    <property type="match status" value="1"/>
</dbReference>
<protein>
    <submittedName>
        <fullName evidence="7">Unannotated protein</fullName>
    </submittedName>
</protein>
<keyword evidence="2" id="KW-1003">Cell membrane</keyword>
<dbReference type="GO" id="GO:0005886">
    <property type="term" value="C:plasma membrane"/>
    <property type="evidence" value="ECO:0007669"/>
    <property type="project" value="UniProtKB-SubCell"/>
</dbReference>
<evidence type="ECO:0000256" key="3">
    <source>
        <dbReference type="ARBA" id="ARBA00022692"/>
    </source>
</evidence>
<keyword evidence="5 6" id="KW-0472">Membrane</keyword>
<feature type="transmembrane region" description="Helical" evidence="6">
    <location>
        <begin position="34"/>
        <end position="58"/>
    </location>
</feature>
<evidence type="ECO:0000256" key="2">
    <source>
        <dbReference type="ARBA" id="ARBA00022475"/>
    </source>
</evidence>
<dbReference type="InterPro" id="IPR019108">
    <property type="entry name" value="Caa3_assmbl_CtaG-rel"/>
</dbReference>
<feature type="transmembrane region" description="Helical" evidence="6">
    <location>
        <begin position="216"/>
        <end position="237"/>
    </location>
</feature>
<proteinExistence type="predicted"/>
<name>A0A6J5ZMD9_9ZZZZ</name>
<evidence type="ECO:0000256" key="1">
    <source>
        <dbReference type="ARBA" id="ARBA00004651"/>
    </source>
</evidence>
<feature type="transmembrane region" description="Helical" evidence="6">
    <location>
        <begin position="70"/>
        <end position="92"/>
    </location>
</feature>
<dbReference type="EMBL" id="CAESAN010000033">
    <property type="protein sequence ID" value="CAB4340713.1"/>
    <property type="molecule type" value="Genomic_DNA"/>
</dbReference>
<evidence type="ECO:0000256" key="4">
    <source>
        <dbReference type="ARBA" id="ARBA00022989"/>
    </source>
</evidence>
<reference evidence="7" key="1">
    <citation type="submission" date="2020-05" db="EMBL/GenBank/DDBJ databases">
        <authorList>
            <person name="Chiriac C."/>
            <person name="Salcher M."/>
            <person name="Ghai R."/>
            <person name="Kavagutti S V."/>
        </authorList>
    </citation>
    <scope>NUCLEOTIDE SEQUENCE</scope>
</reference>
<feature type="transmembrane region" description="Helical" evidence="6">
    <location>
        <begin position="171"/>
        <end position="195"/>
    </location>
</feature>
<comment type="subcellular location">
    <subcellularLocation>
        <location evidence="1">Cell membrane</location>
        <topology evidence="1">Multi-pass membrane protein</topology>
    </subcellularLocation>
</comment>
<feature type="transmembrane region" description="Helical" evidence="6">
    <location>
        <begin position="104"/>
        <end position="126"/>
    </location>
</feature>